<dbReference type="Pfam" id="PF12281">
    <property type="entry name" value="NTP_transf_8"/>
    <property type="match status" value="1"/>
</dbReference>
<accession>A0A923S426</accession>
<name>A0A923S426_9BURK</name>
<dbReference type="AlphaFoldDB" id="A0A923S426"/>
<dbReference type="EMBL" id="JACORU010000009">
    <property type="protein sequence ID" value="MBC5767060.1"/>
    <property type="molecule type" value="Genomic_DNA"/>
</dbReference>
<feature type="domain" description="Nucleotidyltransferase-like" evidence="2">
    <location>
        <begin position="120"/>
        <end position="318"/>
    </location>
</feature>
<organism evidence="3 4">
    <name type="scientific">Ramlibacter albus</name>
    <dbReference type="NCBI Taxonomy" id="2079448"/>
    <lineage>
        <taxon>Bacteria</taxon>
        <taxon>Pseudomonadati</taxon>
        <taxon>Pseudomonadota</taxon>
        <taxon>Betaproteobacteria</taxon>
        <taxon>Burkholderiales</taxon>
        <taxon>Comamonadaceae</taxon>
        <taxon>Ramlibacter</taxon>
    </lineage>
</organism>
<evidence type="ECO:0000313" key="4">
    <source>
        <dbReference type="Proteomes" id="UP000596827"/>
    </source>
</evidence>
<keyword evidence="1" id="KW-0175">Coiled coil</keyword>
<dbReference type="Proteomes" id="UP000596827">
    <property type="component" value="Unassembled WGS sequence"/>
</dbReference>
<comment type="caution">
    <text evidence="3">The sequence shown here is derived from an EMBL/GenBank/DDBJ whole genome shotgun (WGS) entry which is preliminary data.</text>
</comment>
<reference evidence="3" key="1">
    <citation type="submission" date="2020-08" db="EMBL/GenBank/DDBJ databases">
        <title>Ramlibacter sp. GTP1 16S ribosomal RNA gene genome sequencing and assembly.</title>
        <authorList>
            <person name="Kang M."/>
        </authorList>
    </citation>
    <scope>NUCLEOTIDE SEQUENCE</scope>
    <source>
        <strain evidence="3">GTP1</strain>
    </source>
</reference>
<gene>
    <name evidence="3" type="ORF">H8R02_21520</name>
</gene>
<protein>
    <recommendedName>
        <fullName evidence="2">Nucleotidyltransferase-like domain-containing protein</fullName>
    </recommendedName>
</protein>
<evidence type="ECO:0000259" key="2">
    <source>
        <dbReference type="Pfam" id="PF12281"/>
    </source>
</evidence>
<dbReference type="RefSeq" id="WP_187083555.1">
    <property type="nucleotide sequence ID" value="NZ_JACORU010000009.1"/>
</dbReference>
<evidence type="ECO:0000313" key="3">
    <source>
        <dbReference type="EMBL" id="MBC5767060.1"/>
    </source>
</evidence>
<evidence type="ECO:0000256" key="1">
    <source>
        <dbReference type="SAM" id="Coils"/>
    </source>
</evidence>
<sequence>MPIYWEKALRYLLQLDENQLRELVNARATWRAFTEAAREAKQVKGSMVWKSAGGRTYLLRKSATGTQKSLGPRSAETEAMHASFQQRKLRAQERLKAIKRRLEEQRKLNRLYRVGRTPNIVVRILAALEAAGLADKFMVVGTHAIYAYETAAGVLADPGALATRDLDLLFDARQRLAFASTLKKGDTASLIGVLQKADPSFRVMRDQLQTAVNDDGFEVDVIRRTAVDGDPHPMPMSDDEDDFWAVQVDQGEKIASARKFEHLVVSANGEMATMRTVHPLDFIRLKRELAAKRGRDPQKAPKDRLQAQVVQQIWDQYLAAMDPGSSPG</sequence>
<dbReference type="InterPro" id="IPR058575">
    <property type="entry name" value="NTP_transf_8_dom"/>
</dbReference>
<proteinExistence type="predicted"/>
<keyword evidence="4" id="KW-1185">Reference proteome</keyword>
<feature type="coiled-coil region" evidence="1">
    <location>
        <begin position="81"/>
        <end position="108"/>
    </location>
</feature>